<reference evidence="1 2" key="1">
    <citation type="submission" date="2016-11" db="EMBL/GenBank/DDBJ databases">
        <authorList>
            <person name="Jaros S."/>
            <person name="Januszkiewicz K."/>
            <person name="Wedrychowicz H."/>
        </authorList>
    </citation>
    <scope>NUCLEOTIDE SEQUENCE [LARGE SCALE GENOMIC DNA]</scope>
    <source>
        <strain evidence="1 2">GAS138</strain>
    </source>
</reference>
<sequence length="371" mass="41727">MTGPAKNLLRFLGASALVMLAAAALNFVVDPLQLFRPARLFAAMYSPDSRMQDAGLIRSQDFDTVFMGTSLAIHFRQSDIDRVLGVHSLKLAMTGSDSHEQSFVVAAALQRHPRRVIWQIDDWIFRDAPEIDSDVYIPADLYRRNIRGVAGYLFSGAMARESAWILARSIPPLEPVVARLTNGVMFKFPISRVDDINTLRPNVDVAEAYNARRAMTSFSNVTALSHRGFLADGYDYDAMVRNFERDAVALVEKYPDVKFDFYFPPYSILQWAAMRDASPATLKIVYDFSGYISRRLAQFPNASLHDFREAEETTHDLNNYADVVHHSPVVDLRILGWLADGKYLVDRAAPTAPLDRLKAQVEAYRVGDVGR</sequence>
<proteinExistence type="predicted"/>
<evidence type="ECO:0000313" key="2">
    <source>
        <dbReference type="Proteomes" id="UP000189796"/>
    </source>
</evidence>
<dbReference type="OrthoDB" id="996097at2"/>
<dbReference type="RefSeq" id="WP_079606885.1">
    <property type="nucleotide sequence ID" value="NZ_LT670817.1"/>
</dbReference>
<organism evidence="1 2">
    <name type="scientific">Bradyrhizobium erythrophlei</name>
    <dbReference type="NCBI Taxonomy" id="1437360"/>
    <lineage>
        <taxon>Bacteria</taxon>
        <taxon>Pseudomonadati</taxon>
        <taxon>Pseudomonadota</taxon>
        <taxon>Alphaproteobacteria</taxon>
        <taxon>Hyphomicrobiales</taxon>
        <taxon>Nitrobacteraceae</taxon>
        <taxon>Bradyrhizobium</taxon>
    </lineage>
</organism>
<dbReference type="Proteomes" id="UP000189796">
    <property type="component" value="Chromosome I"/>
</dbReference>
<evidence type="ECO:0000313" key="1">
    <source>
        <dbReference type="EMBL" id="SHI16924.1"/>
    </source>
</evidence>
<name>A0A1M5YYH9_9BRAD</name>
<protein>
    <submittedName>
        <fullName evidence="1">Uncharacterized protein</fullName>
    </submittedName>
</protein>
<dbReference type="EMBL" id="LT670817">
    <property type="protein sequence ID" value="SHI16924.1"/>
    <property type="molecule type" value="Genomic_DNA"/>
</dbReference>
<accession>A0A1M5YYH9</accession>
<dbReference type="AlphaFoldDB" id="A0A1M5YYH9"/>
<gene>
    <name evidence="1" type="ORF">SAMN05443248_8958</name>
</gene>